<comment type="caution">
    <text evidence="2">The sequence shown here is derived from an EMBL/GenBank/DDBJ whole genome shotgun (WGS) entry which is preliminary data.</text>
</comment>
<accession>A0AAW1R5S6</accession>
<dbReference type="EMBL" id="JALJOR010000001">
    <property type="protein sequence ID" value="KAK9828771.1"/>
    <property type="molecule type" value="Genomic_DNA"/>
</dbReference>
<evidence type="ECO:0000313" key="2">
    <source>
        <dbReference type="EMBL" id="KAK9828771.1"/>
    </source>
</evidence>
<keyword evidence="3" id="KW-1185">Reference proteome</keyword>
<dbReference type="AlphaFoldDB" id="A0AAW1R5S6"/>
<organism evidence="2 3">
    <name type="scientific">[Myrmecia] bisecta</name>
    <dbReference type="NCBI Taxonomy" id="41462"/>
    <lineage>
        <taxon>Eukaryota</taxon>
        <taxon>Viridiplantae</taxon>
        <taxon>Chlorophyta</taxon>
        <taxon>core chlorophytes</taxon>
        <taxon>Trebouxiophyceae</taxon>
        <taxon>Trebouxiales</taxon>
        <taxon>Trebouxiaceae</taxon>
        <taxon>Myrmecia</taxon>
    </lineage>
</organism>
<proteinExistence type="predicted"/>
<sequence>MARAQPDAASQSQDKGDAFVQQYRELMDRVEAGAQASSSGCSQDDENKADGSPAAKGGCGCGSGASAEARSAQQLMQQLEAGYASGEATGTITREQLREAFNSLPASDQESSGERFVDVAELLRGNPEDLVFADDADLDDMIV</sequence>
<reference evidence="2 3" key="1">
    <citation type="journal article" date="2024" name="Nat. Commun.">
        <title>Phylogenomics reveals the evolutionary origins of lichenization in chlorophyte algae.</title>
        <authorList>
            <person name="Puginier C."/>
            <person name="Libourel C."/>
            <person name="Otte J."/>
            <person name="Skaloud P."/>
            <person name="Haon M."/>
            <person name="Grisel S."/>
            <person name="Petersen M."/>
            <person name="Berrin J.G."/>
            <person name="Delaux P.M."/>
            <person name="Dal Grande F."/>
            <person name="Keller J."/>
        </authorList>
    </citation>
    <scope>NUCLEOTIDE SEQUENCE [LARGE SCALE GENOMIC DNA]</scope>
    <source>
        <strain evidence="2 3">SAG 2043</strain>
    </source>
</reference>
<protein>
    <submittedName>
        <fullName evidence="2">Uncharacterized protein</fullName>
    </submittedName>
</protein>
<name>A0AAW1R5S6_9CHLO</name>
<dbReference type="Proteomes" id="UP001489004">
    <property type="component" value="Unassembled WGS sequence"/>
</dbReference>
<evidence type="ECO:0000256" key="1">
    <source>
        <dbReference type="SAM" id="MobiDB-lite"/>
    </source>
</evidence>
<feature type="compositionally biased region" description="Low complexity" evidence="1">
    <location>
        <begin position="32"/>
        <end position="42"/>
    </location>
</feature>
<evidence type="ECO:0000313" key="3">
    <source>
        <dbReference type="Proteomes" id="UP001489004"/>
    </source>
</evidence>
<feature type="region of interest" description="Disordered" evidence="1">
    <location>
        <begin position="1"/>
        <end position="70"/>
    </location>
</feature>
<gene>
    <name evidence="2" type="ORF">WJX72_002007</name>
</gene>